<evidence type="ECO:0000313" key="1">
    <source>
        <dbReference type="EMBL" id="CAB5238161.1"/>
    </source>
</evidence>
<name>A0A6J7XN73_9CAUD</name>
<gene>
    <name evidence="1" type="ORF">UFOVP144_10</name>
</gene>
<protein>
    <recommendedName>
        <fullName evidence="2">Helix-turn-helix domain containing protein</fullName>
    </recommendedName>
</protein>
<accession>A0A6J7XN73</accession>
<organism evidence="1">
    <name type="scientific">uncultured Caudovirales phage</name>
    <dbReference type="NCBI Taxonomy" id="2100421"/>
    <lineage>
        <taxon>Viruses</taxon>
        <taxon>Duplodnaviria</taxon>
        <taxon>Heunggongvirae</taxon>
        <taxon>Uroviricota</taxon>
        <taxon>Caudoviricetes</taxon>
        <taxon>Peduoviridae</taxon>
        <taxon>Maltschvirus</taxon>
        <taxon>Maltschvirus maltsch</taxon>
    </lineage>
</organism>
<evidence type="ECO:0008006" key="2">
    <source>
        <dbReference type="Google" id="ProtNLM"/>
    </source>
</evidence>
<reference evidence="1" key="1">
    <citation type="submission" date="2020-05" db="EMBL/GenBank/DDBJ databases">
        <authorList>
            <person name="Chiriac C."/>
            <person name="Salcher M."/>
            <person name="Ghai R."/>
            <person name="Kavagutti S V."/>
        </authorList>
    </citation>
    <scope>NUCLEOTIDE SEQUENCE</scope>
</reference>
<sequence>MPKTKNKTDGNELLEVIVSYVNRNSKEEDVPAGYYPKEWYFDKLNIQRCKFFHLIKKLKKINAVDMILRKRHHNGRMHKMSFYRIDPVLQKKLRIKL</sequence>
<proteinExistence type="predicted"/>
<dbReference type="EMBL" id="LR798451">
    <property type="protein sequence ID" value="CAB5238161.1"/>
    <property type="molecule type" value="Genomic_DNA"/>
</dbReference>